<sequence length="508" mass="53841">MRSVVLGGGELATALSLSIAANGRLGAMQLRDKTLLMDMQVHKKFRAFRRSELSIAAKPATHLMHWDESSLPDAEPLHSLLVAVPAVAFETQPAQAKKKPLASVDEAHTSCLERIVLWQKAYKSLHPAVADASGVVPRLSLPPVVVFSKGLTRAGKTPAQCVHAALSAAHDDAALDGTAPNVFVANGAFVAKDWAEHSSTVVERQADGTACDPLVLPSPVTLSLAALPGASFQSRDAVMRLFLREQAHLLDGASFGLASPDDPRVAEIVGLVNALLPVVSLGAGMLSNEYPSSLSALSSFLACALESTSKVIIESCLRSTKEGAQTAPSLAGGEGDALTKHLEQNRRRSAQARGSSDVDAFRLPPSIVASIFSAATNQSSKEFAYGRQVRSQLLGRDTTLAVFGSTRSPQYMNLDNTIEGLSNRISSVNASVPFYEKIIDGFSGFRRAEDVGKRLVSLAACSSNAIEDAREQDPDSLLSIAKNLDRAVETGTGYDEAVARLVAKVPHM</sequence>
<proteinExistence type="predicted"/>
<protein>
    <submittedName>
        <fullName evidence="1">Uncharacterized protein</fullName>
    </submittedName>
</protein>
<evidence type="ECO:0000313" key="2">
    <source>
        <dbReference type="Proteomes" id="UP000051952"/>
    </source>
</evidence>
<evidence type="ECO:0000313" key="1">
    <source>
        <dbReference type="EMBL" id="CUF06479.1"/>
    </source>
</evidence>
<organism evidence="1 2">
    <name type="scientific">Bodo saltans</name>
    <name type="common">Flagellated protozoan</name>
    <dbReference type="NCBI Taxonomy" id="75058"/>
    <lineage>
        <taxon>Eukaryota</taxon>
        <taxon>Discoba</taxon>
        <taxon>Euglenozoa</taxon>
        <taxon>Kinetoplastea</taxon>
        <taxon>Metakinetoplastina</taxon>
        <taxon>Eubodonida</taxon>
        <taxon>Bodonidae</taxon>
        <taxon>Bodo</taxon>
    </lineage>
</organism>
<dbReference type="VEuPathDB" id="TriTrypDB:BSAL_58665"/>
<accession>A0A0S4ITH1</accession>
<dbReference type="OrthoDB" id="242561at2759"/>
<reference evidence="2" key="1">
    <citation type="submission" date="2015-09" db="EMBL/GenBank/DDBJ databases">
        <authorList>
            <consortium name="Pathogen Informatics"/>
        </authorList>
    </citation>
    <scope>NUCLEOTIDE SEQUENCE [LARGE SCALE GENOMIC DNA]</scope>
    <source>
        <strain evidence="2">Lake Konstanz</strain>
    </source>
</reference>
<name>A0A0S4ITH1_BODSA</name>
<dbReference type="AlphaFoldDB" id="A0A0S4ITH1"/>
<dbReference type="Proteomes" id="UP000051952">
    <property type="component" value="Unassembled WGS sequence"/>
</dbReference>
<dbReference type="OMA" id="HADAPIF"/>
<gene>
    <name evidence="1" type="ORF">BSAL_58665</name>
</gene>
<dbReference type="EMBL" id="CYKH01000235">
    <property type="protein sequence ID" value="CUF06479.1"/>
    <property type="molecule type" value="Genomic_DNA"/>
</dbReference>
<keyword evidence="2" id="KW-1185">Reference proteome</keyword>